<dbReference type="EMBL" id="JABAIM010000004">
    <property type="protein sequence ID" value="NLR76567.1"/>
    <property type="molecule type" value="Genomic_DNA"/>
</dbReference>
<name>A0A847SCI5_9NEIS</name>
<gene>
    <name evidence="2" type="ORF">HF682_15475</name>
</gene>
<evidence type="ECO:0000313" key="2">
    <source>
        <dbReference type="EMBL" id="NLR76567.1"/>
    </source>
</evidence>
<dbReference type="RefSeq" id="WP_168878238.1">
    <property type="nucleotide sequence ID" value="NZ_JABAIM010000004.1"/>
</dbReference>
<protein>
    <recommendedName>
        <fullName evidence="4">Peptidase MA superfamily protein</fullName>
    </recommendedName>
</protein>
<evidence type="ECO:0008006" key="4">
    <source>
        <dbReference type="Google" id="ProtNLM"/>
    </source>
</evidence>
<dbReference type="AlphaFoldDB" id="A0A847SCI5"/>
<dbReference type="Proteomes" id="UP000587991">
    <property type="component" value="Unassembled WGS sequence"/>
</dbReference>
<evidence type="ECO:0000313" key="3">
    <source>
        <dbReference type="Proteomes" id="UP000587991"/>
    </source>
</evidence>
<accession>A0A847SCI5</accession>
<proteinExistence type="predicted"/>
<sequence length="330" mass="36925">MHPLLSRLLLILLLCCGTAQAQDLNPANLYRALAPLPKTRLEVQGAVMDVAFQAQDLSLSQAEVVAWIEQRAQWVSAFYGRFPVDRVEVLVDSAEGDRVLAGIAWGQPYPALRVTLGRKATLDALNRDGLLIHEMVHLGTPMLPNKAFWFLEGVADYSATLVRAKIGAINEAQAWRGLVRSMWQAIPKMGERGLDYPMSGSRVYWAGVYYCMQADLRLRQQSDNQIGFMDALRHLNRETRGIADYTSLDRVLTTLDGVDGGATFRELYQEMREEPVSPDLPLIWLQLGLRFDDDLLEFDNTTELAPLRAAIMRRYDEEPALAAEPPAAAP</sequence>
<reference evidence="2 3" key="1">
    <citation type="submission" date="2020-04" db="EMBL/GenBank/DDBJ databases">
        <title>Draft genome of Leeia sp. IMCC25680.</title>
        <authorList>
            <person name="Song J."/>
            <person name="Cho J.-C."/>
        </authorList>
    </citation>
    <scope>NUCLEOTIDE SEQUENCE [LARGE SCALE GENOMIC DNA]</scope>
    <source>
        <strain evidence="2 3">IMCC25680</strain>
    </source>
</reference>
<feature type="signal peptide" evidence="1">
    <location>
        <begin position="1"/>
        <end position="21"/>
    </location>
</feature>
<dbReference type="Gene3D" id="1.10.390.10">
    <property type="entry name" value="Neutral Protease Domain 2"/>
    <property type="match status" value="1"/>
</dbReference>
<feature type="chain" id="PRO_5033026114" description="Peptidase MA superfamily protein" evidence="1">
    <location>
        <begin position="22"/>
        <end position="330"/>
    </location>
</feature>
<comment type="caution">
    <text evidence="2">The sequence shown here is derived from an EMBL/GenBank/DDBJ whole genome shotgun (WGS) entry which is preliminary data.</text>
</comment>
<organism evidence="2 3">
    <name type="scientific">Leeia aquatica</name>
    <dbReference type="NCBI Taxonomy" id="2725557"/>
    <lineage>
        <taxon>Bacteria</taxon>
        <taxon>Pseudomonadati</taxon>
        <taxon>Pseudomonadota</taxon>
        <taxon>Betaproteobacteria</taxon>
        <taxon>Neisseriales</taxon>
        <taxon>Leeiaceae</taxon>
        <taxon>Leeia</taxon>
    </lineage>
</organism>
<keyword evidence="1" id="KW-0732">Signal</keyword>
<dbReference type="InterPro" id="IPR027268">
    <property type="entry name" value="Peptidase_M4/M1_CTD_sf"/>
</dbReference>
<keyword evidence="3" id="KW-1185">Reference proteome</keyword>
<evidence type="ECO:0000256" key="1">
    <source>
        <dbReference type="SAM" id="SignalP"/>
    </source>
</evidence>